<dbReference type="AlphaFoldDB" id="A0A4P6PWH0"/>
<feature type="signal peptide" evidence="2">
    <location>
        <begin position="1"/>
        <end position="39"/>
    </location>
</feature>
<feature type="domain" description="SCP" evidence="3">
    <location>
        <begin position="107"/>
        <end position="217"/>
    </location>
</feature>
<evidence type="ECO:0000313" key="5">
    <source>
        <dbReference type="Proteomes" id="UP000292235"/>
    </source>
</evidence>
<keyword evidence="5" id="KW-1185">Reference proteome</keyword>
<accession>A0A4P6PWH0</accession>
<evidence type="ECO:0000259" key="3">
    <source>
        <dbReference type="Pfam" id="PF00188"/>
    </source>
</evidence>
<reference evidence="4 5" key="1">
    <citation type="submission" date="2019-02" db="EMBL/GenBank/DDBJ databases">
        <authorList>
            <person name="Khodamoradi S."/>
            <person name="Hahnke R.L."/>
            <person name="Kaempfer P."/>
            <person name="Schumann P."/>
            <person name="Rohde M."/>
            <person name="Steinert M."/>
            <person name="Luzhetskyy A."/>
            <person name="Wink J."/>
            <person name="Ruckert C."/>
        </authorList>
    </citation>
    <scope>NUCLEOTIDE SEQUENCE [LARGE SCALE GENOMIC DNA]</scope>
    <source>
        <strain evidence="4 5">M2</strain>
    </source>
</reference>
<evidence type="ECO:0000256" key="1">
    <source>
        <dbReference type="SAM" id="MobiDB-lite"/>
    </source>
</evidence>
<dbReference type="InterPro" id="IPR014044">
    <property type="entry name" value="CAP_dom"/>
</dbReference>
<dbReference type="SUPFAM" id="SSF55797">
    <property type="entry name" value="PR-1-like"/>
    <property type="match status" value="1"/>
</dbReference>
<dbReference type="EMBL" id="CP036455">
    <property type="protein sequence ID" value="QBI52445.1"/>
    <property type="molecule type" value="Genomic_DNA"/>
</dbReference>
<gene>
    <name evidence="4" type="ORF">EKD16_03170</name>
</gene>
<organism evidence="4 5">
    <name type="scientific">Streptomonospora litoralis</name>
    <dbReference type="NCBI Taxonomy" id="2498135"/>
    <lineage>
        <taxon>Bacteria</taxon>
        <taxon>Bacillati</taxon>
        <taxon>Actinomycetota</taxon>
        <taxon>Actinomycetes</taxon>
        <taxon>Streptosporangiales</taxon>
        <taxon>Nocardiopsidaceae</taxon>
        <taxon>Streptomonospora</taxon>
    </lineage>
</organism>
<evidence type="ECO:0000313" key="4">
    <source>
        <dbReference type="EMBL" id="QBI52445.1"/>
    </source>
</evidence>
<dbReference type="PANTHER" id="PTHR31157:SF1">
    <property type="entry name" value="SCP DOMAIN-CONTAINING PROTEIN"/>
    <property type="match status" value="1"/>
</dbReference>
<dbReference type="PANTHER" id="PTHR31157">
    <property type="entry name" value="SCP DOMAIN-CONTAINING PROTEIN"/>
    <property type="match status" value="1"/>
</dbReference>
<feature type="compositionally biased region" description="Low complexity" evidence="1">
    <location>
        <begin position="76"/>
        <end position="88"/>
    </location>
</feature>
<feature type="region of interest" description="Disordered" evidence="1">
    <location>
        <begin position="35"/>
        <end position="156"/>
    </location>
</feature>
<name>A0A4P6PWH0_9ACTN</name>
<keyword evidence="2" id="KW-0732">Signal</keyword>
<feature type="compositionally biased region" description="Basic and acidic residues" evidence="1">
    <location>
        <begin position="94"/>
        <end position="105"/>
    </location>
</feature>
<feature type="compositionally biased region" description="Basic and acidic residues" evidence="1">
    <location>
        <begin position="120"/>
        <end position="139"/>
    </location>
</feature>
<feature type="chain" id="PRO_5020445971" evidence="2">
    <location>
        <begin position="40"/>
        <end position="222"/>
    </location>
</feature>
<sequence length="222" mass="23002" precursor="true">MGRVSDPRPSAVPAVRRRAAAALAGACCALVLCPSAADADPGPPEPPAPPGAAVIGRPSVPDAAFPEIPVPPAFGPPGTASPGAPGTAENGPSEPRRRDRADALARRVNRSHTAAGCARLRRDARLDSAARKHSRDMAERGVLSHTGGNGDSPGDRAAAEGYAKWSGELIAVGQRSAGETVRDWRHSSGHRRIMLDCGHTELGTGVVERGGRLYWTLELGRA</sequence>
<dbReference type="InterPro" id="IPR035940">
    <property type="entry name" value="CAP_sf"/>
</dbReference>
<dbReference type="Proteomes" id="UP000292235">
    <property type="component" value="Chromosome"/>
</dbReference>
<proteinExistence type="predicted"/>
<dbReference type="CDD" id="cd05379">
    <property type="entry name" value="CAP_bacterial"/>
    <property type="match status" value="1"/>
</dbReference>
<dbReference type="Pfam" id="PF00188">
    <property type="entry name" value="CAP"/>
    <property type="match status" value="1"/>
</dbReference>
<dbReference type="Gene3D" id="3.40.33.10">
    <property type="entry name" value="CAP"/>
    <property type="match status" value="1"/>
</dbReference>
<protein>
    <submittedName>
        <fullName evidence="4">Cysteine-rich secretory protein family protein</fullName>
    </submittedName>
</protein>
<dbReference type="OrthoDB" id="68195at2"/>
<dbReference type="KEGG" id="strr:EKD16_03170"/>
<feature type="compositionally biased region" description="Pro residues" evidence="1">
    <location>
        <begin position="41"/>
        <end position="50"/>
    </location>
</feature>
<evidence type="ECO:0000256" key="2">
    <source>
        <dbReference type="SAM" id="SignalP"/>
    </source>
</evidence>